<dbReference type="Proteomes" id="UP000184440">
    <property type="component" value="Unassembled WGS sequence"/>
</dbReference>
<evidence type="ECO:0000256" key="2">
    <source>
        <dbReference type="SAM" id="Phobius"/>
    </source>
</evidence>
<feature type="compositionally biased region" description="Basic and acidic residues" evidence="1">
    <location>
        <begin position="1"/>
        <end position="19"/>
    </location>
</feature>
<sequence length="249" mass="25697">MADHPDPAPRHSAQERTEHVTPPALSLLAGTSRDTAVILLAGATAVFLALAVALSLLLWRAHTNADTLAARNAAATPSTPDASAVAQPVAPAPTAEVVPGETAASAAQDAEETAHAEETTAEETAAAEETAEATATATAEASATAHATDTTAADPDLATHHYLPVTGTNVSWLLGSGLGLTLAGVTLASYYRRRTPIVCTLVDATAVEALRYVLTHPARRESDPEPQARRVTPADQTGRLQRVADRASR</sequence>
<dbReference type="NCBIfam" id="TIGR01167">
    <property type="entry name" value="LPXTG_anchor"/>
    <property type="match status" value="1"/>
</dbReference>
<feature type="compositionally biased region" description="Basic and acidic residues" evidence="1">
    <location>
        <begin position="218"/>
        <end position="228"/>
    </location>
</feature>
<feature type="compositionally biased region" description="Acidic residues" evidence="1">
    <location>
        <begin position="119"/>
        <end position="131"/>
    </location>
</feature>
<keyword evidence="2" id="KW-0812">Transmembrane</keyword>
<keyword evidence="2" id="KW-0472">Membrane</keyword>
<feature type="transmembrane region" description="Helical" evidence="2">
    <location>
        <begin position="170"/>
        <end position="191"/>
    </location>
</feature>
<feature type="compositionally biased region" description="Low complexity" evidence="1">
    <location>
        <begin position="132"/>
        <end position="148"/>
    </location>
</feature>
<dbReference type="AlphaFoldDB" id="A0A1M7RMZ2"/>
<feature type="region of interest" description="Disordered" evidence="1">
    <location>
        <begin position="1"/>
        <end position="23"/>
    </location>
</feature>
<reference evidence="3 4" key="1">
    <citation type="submission" date="2016-11" db="EMBL/GenBank/DDBJ databases">
        <authorList>
            <person name="Jaros S."/>
            <person name="Januszkiewicz K."/>
            <person name="Wedrychowicz H."/>
        </authorList>
    </citation>
    <scope>NUCLEOTIDE SEQUENCE [LARGE SCALE GENOMIC DNA]</scope>
    <source>
        <strain evidence="3 4">DSM 46144</strain>
    </source>
</reference>
<feature type="transmembrane region" description="Helical" evidence="2">
    <location>
        <begin position="36"/>
        <end position="59"/>
    </location>
</feature>
<keyword evidence="4" id="KW-1185">Reference proteome</keyword>
<organism evidence="3 4">
    <name type="scientific">Cryptosporangium aurantiacum</name>
    <dbReference type="NCBI Taxonomy" id="134849"/>
    <lineage>
        <taxon>Bacteria</taxon>
        <taxon>Bacillati</taxon>
        <taxon>Actinomycetota</taxon>
        <taxon>Actinomycetes</taxon>
        <taxon>Cryptosporangiales</taxon>
        <taxon>Cryptosporangiaceae</taxon>
        <taxon>Cryptosporangium</taxon>
    </lineage>
</organism>
<keyword evidence="2" id="KW-1133">Transmembrane helix</keyword>
<feature type="region of interest" description="Disordered" evidence="1">
    <location>
        <begin position="218"/>
        <end position="249"/>
    </location>
</feature>
<name>A0A1M7RMZ2_9ACTN</name>
<evidence type="ECO:0000256" key="1">
    <source>
        <dbReference type="SAM" id="MobiDB-lite"/>
    </source>
</evidence>
<dbReference type="EMBL" id="FRCS01000027">
    <property type="protein sequence ID" value="SHN47707.1"/>
    <property type="molecule type" value="Genomic_DNA"/>
</dbReference>
<dbReference type="RefSeq" id="WP_143175750.1">
    <property type="nucleotide sequence ID" value="NZ_FRCS01000027.1"/>
</dbReference>
<gene>
    <name evidence="3" type="ORF">SAMN05443668_12710</name>
</gene>
<protein>
    <submittedName>
        <fullName evidence="3">LPXTG-motif cell wall anchor domain-containing protein</fullName>
    </submittedName>
</protein>
<evidence type="ECO:0000313" key="3">
    <source>
        <dbReference type="EMBL" id="SHN47707.1"/>
    </source>
</evidence>
<accession>A0A1M7RMZ2</accession>
<evidence type="ECO:0000313" key="4">
    <source>
        <dbReference type="Proteomes" id="UP000184440"/>
    </source>
</evidence>
<feature type="compositionally biased region" description="Low complexity" evidence="1">
    <location>
        <begin position="78"/>
        <end position="108"/>
    </location>
</feature>
<feature type="region of interest" description="Disordered" evidence="1">
    <location>
        <begin position="78"/>
        <end position="148"/>
    </location>
</feature>
<proteinExistence type="predicted"/>